<evidence type="ECO:0000256" key="4">
    <source>
        <dbReference type="SAM" id="MobiDB-lite"/>
    </source>
</evidence>
<name>A0A8H5CKD5_9AGAR</name>
<proteinExistence type="predicted"/>
<dbReference type="InterPro" id="IPR006703">
    <property type="entry name" value="G_AIG1"/>
</dbReference>
<keyword evidence="7" id="KW-1185">Reference proteome</keyword>
<accession>A0A8H5CKD5</accession>
<dbReference type="PANTHER" id="PTHR10903:SF184">
    <property type="entry name" value="GTP-BINDING PROTEIN A"/>
    <property type="match status" value="1"/>
</dbReference>
<sequence length="434" mass="49030">MIGVNPPEDSFNPAIACENEWSDDFLRPFPTPPRPSATPALAKPPLNSRYETRSRQDPSSDLQSTPSADAEIEMEEVAIAVMGATGSGKSTFINTVSGTQTLKVSSGMRSCTSSVQTAPPFVLDGRIVTLIDTPGFDDTTKSDTDILKMIAHFLTQAYQNGKKLAGVIYIHRISDFRMGGISTRNFRMFRQLCGDSTLKSVVILTNMWGQVGKEVGEAREHELASDDLFFKPVLDKGANMVRHDESLASAHRVLRYLIHNDPSILQIVREIAIEKKDISETAAGEELNKALIEQMNRHKKEMAALHQEYKDAMEAKDEETKREIEAEAKKLQAEMSRIENESKKLLSDFQKEKGELEQRMKETGEESKREQQRIQEQYRKQIEEIERQRNTDTNLSKERQADFARQIEELRRKAKSRGWFSSIGRAIDSFLGLS</sequence>
<dbReference type="EMBL" id="JAACJK010000001">
    <property type="protein sequence ID" value="KAF5342413.1"/>
    <property type="molecule type" value="Genomic_DNA"/>
</dbReference>
<evidence type="ECO:0000256" key="2">
    <source>
        <dbReference type="ARBA" id="ARBA00023134"/>
    </source>
</evidence>
<dbReference type="CDD" id="cd00882">
    <property type="entry name" value="Ras_like_GTPase"/>
    <property type="match status" value="1"/>
</dbReference>
<dbReference type="InterPro" id="IPR027417">
    <property type="entry name" value="P-loop_NTPase"/>
</dbReference>
<keyword evidence="3" id="KW-0175">Coiled coil</keyword>
<keyword evidence="1" id="KW-0547">Nucleotide-binding</keyword>
<evidence type="ECO:0000256" key="3">
    <source>
        <dbReference type="SAM" id="Coils"/>
    </source>
</evidence>
<keyword evidence="2" id="KW-0342">GTP-binding</keyword>
<evidence type="ECO:0000259" key="5">
    <source>
        <dbReference type="Pfam" id="PF04548"/>
    </source>
</evidence>
<dbReference type="OrthoDB" id="8954335at2759"/>
<feature type="region of interest" description="Disordered" evidence="4">
    <location>
        <begin position="23"/>
        <end position="68"/>
    </location>
</feature>
<gene>
    <name evidence="6" type="ORF">D9611_001806</name>
</gene>
<dbReference type="Proteomes" id="UP000541558">
    <property type="component" value="Unassembled WGS sequence"/>
</dbReference>
<evidence type="ECO:0000313" key="7">
    <source>
        <dbReference type="Proteomes" id="UP000541558"/>
    </source>
</evidence>
<organism evidence="6 7">
    <name type="scientific">Ephemerocybe angulata</name>
    <dbReference type="NCBI Taxonomy" id="980116"/>
    <lineage>
        <taxon>Eukaryota</taxon>
        <taxon>Fungi</taxon>
        <taxon>Dikarya</taxon>
        <taxon>Basidiomycota</taxon>
        <taxon>Agaricomycotina</taxon>
        <taxon>Agaricomycetes</taxon>
        <taxon>Agaricomycetidae</taxon>
        <taxon>Agaricales</taxon>
        <taxon>Agaricineae</taxon>
        <taxon>Psathyrellaceae</taxon>
        <taxon>Ephemerocybe</taxon>
    </lineage>
</organism>
<dbReference type="Pfam" id="PF04548">
    <property type="entry name" value="AIG1"/>
    <property type="match status" value="1"/>
</dbReference>
<feature type="domain" description="AIG1-type G" evidence="5">
    <location>
        <begin position="79"/>
        <end position="173"/>
    </location>
</feature>
<dbReference type="AlphaFoldDB" id="A0A8H5CKD5"/>
<evidence type="ECO:0000313" key="6">
    <source>
        <dbReference type="EMBL" id="KAF5342413.1"/>
    </source>
</evidence>
<comment type="caution">
    <text evidence="6">The sequence shown here is derived from an EMBL/GenBank/DDBJ whole genome shotgun (WGS) entry which is preliminary data.</text>
</comment>
<feature type="coiled-coil region" evidence="3">
    <location>
        <begin position="288"/>
        <end position="395"/>
    </location>
</feature>
<protein>
    <recommendedName>
        <fullName evidence="5">AIG1-type G domain-containing protein</fullName>
    </recommendedName>
</protein>
<dbReference type="InterPro" id="IPR045058">
    <property type="entry name" value="GIMA/IAN/Toc"/>
</dbReference>
<reference evidence="6 7" key="1">
    <citation type="journal article" date="2020" name="ISME J.">
        <title>Uncovering the hidden diversity of litter-decomposition mechanisms in mushroom-forming fungi.</title>
        <authorList>
            <person name="Floudas D."/>
            <person name="Bentzer J."/>
            <person name="Ahren D."/>
            <person name="Johansson T."/>
            <person name="Persson P."/>
            <person name="Tunlid A."/>
        </authorList>
    </citation>
    <scope>NUCLEOTIDE SEQUENCE [LARGE SCALE GENOMIC DNA]</scope>
    <source>
        <strain evidence="6 7">CBS 175.51</strain>
    </source>
</reference>
<evidence type="ECO:0000256" key="1">
    <source>
        <dbReference type="ARBA" id="ARBA00022741"/>
    </source>
</evidence>
<dbReference type="GO" id="GO:0005525">
    <property type="term" value="F:GTP binding"/>
    <property type="evidence" value="ECO:0007669"/>
    <property type="project" value="UniProtKB-KW"/>
</dbReference>
<dbReference type="SUPFAM" id="SSF52540">
    <property type="entry name" value="P-loop containing nucleoside triphosphate hydrolases"/>
    <property type="match status" value="1"/>
</dbReference>
<dbReference type="PANTHER" id="PTHR10903">
    <property type="entry name" value="GTPASE, IMAP FAMILY MEMBER-RELATED"/>
    <property type="match status" value="1"/>
</dbReference>
<dbReference type="Gene3D" id="3.40.50.300">
    <property type="entry name" value="P-loop containing nucleotide triphosphate hydrolases"/>
    <property type="match status" value="1"/>
</dbReference>